<organism evidence="1 2">
    <name type="scientific">Campylobacter avium LMG 24591</name>
    <dbReference type="NCBI Taxonomy" id="522484"/>
    <lineage>
        <taxon>Bacteria</taxon>
        <taxon>Pseudomonadati</taxon>
        <taxon>Campylobacterota</taxon>
        <taxon>Epsilonproteobacteria</taxon>
        <taxon>Campylobacterales</taxon>
        <taxon>Campylobacteraceae</taxon>
        <taxon>Campylobacter</taxon>
    </lineage>
</organism>
<dbReference type="AlphaFoldDB" id="A0A222MWH0"/>
<evidence type="ECO:0008006" key="3">
    <source>
        <dbReference type="Google" id="ProtNLM"/>
    </source>
</evidence>
<dbReference type="OrthoDB" id="5325244at2"/>
<dbReference type="Proteomes" id="UP000201169">
    <property type="component" value="Chromosome"/>
</dbReference>
<proteinExistence type="predicted"/>
<sequence>MTYEEFSLRLKELGLSKKDFANLTGLEATSVTNWKAKNEVKSSWVKSWLDNYEKALKFEKIKELVREF</sequence>
<keyword evidence="2" id="KW-1185">Reference proteome</keyword>
<accession>A0A222MWH0</accession>
<evidence type="ECO:0000313" key="2">
    <source>
        <dbReference type="Proteomes" id="UP000201169"/>
    </source>
</evidence>
<protein>
    <recommendedName>
        <fullName evidence="3">XRE family transcriptional regulator</fullName>
    </recommendedName>
</protein>
<name>A0A222MWH0_9BACT</name>
<dbReference type="KEGG" id="cavi:CAV_0582"/>
<dbReference type="EMBL" id="CP022347">
    <property type="protein sequence ID" value="ASQ30249.1"/>
    <property type="molecule type" value="Genomic_DNA"/>
</dbReference>
<gene>
    <name evidence="1" type="ORF">CAV_0582</name>
</gene>
<evidence type="ECO:0000313" key="1">
    <source>
        <dbReference type="EMBL" id="ASQ30249.1"/>
    </source>
</evidence>
<dbReference type="RefSeq" id="WP_094325019.1">
    <property type="nucleotide sequence ID" value="NZ_CP022347.1"/>
</dbReference>
<reference evidence="1 2" key="1">
    <citation type="submission" date="2017-07" db="EMBL/GenBank/DDBJ databases">
        <title>Analysis of two Campylobacter avium genomes and identification of a novel hippuricase gene.</title>
        <authorList>
            <person name="Miller W.G."/>
            <person name="Chapman M.H."/>
            <person name="Yee E."/>
            <person name="Revez J."/>
            <person name="Bono J.L."/>
            <person name="Rossi M."/>
        </authorList>
    </citation>
    <scope>NUCLEOTIDE SEQUENCE [LARGE SCALE GENOMIC DNA]</scope>
    <source>
        <strain evidence="1 2">LMG 24591</strain>
    </source>
</reference>